<reference evidence="1 2" key="1">
    <citation type="journal article" date="2015" name="Nature">
        <title>rRNA introns, odd ribosomes, and small enigmatic genomes across a large radiation of phyla.</title>
        <authorList>
            <person name="Brown C.T."/>
            <person name="Hug L.A."/>
            <person name="Thomas B.C."/>
            <person name="Sharon I."/>
            <person name="Castelle C.J."/>
            <person name="Singh A."/>
            <person name="Wilkins M.J."/>
            <person name="Williams K.H."/>
            <person name="Banfield J.F."/>
        </authorList>
    </citation>
    <scope>NUCLEOTIDE SEQUENCE [LARGE SCALE GENOMIC DNA]</scope>
</reference>
<dbReference type="Proteomes" id="UP000034006">
    <property type="component" value="Unassembled WGS sequence"/>
</dbReference>
<name>A0A0G1HYM7_9BACT</name>
<gene>
    <name evidence="1" type="ORF">UW44_C0003G0099</name>
</gene>
<organism evidence="1 2">
    <name type="scientific">Candidatus Collierbacteria bacterium GW2011_GWB2_44_22</name>
    <dbReference type="NCBI Taxonomy" id="1618387"/>
    <lineage>
        <taxon>Bacteria</taxon>
        <taxon>Candidatus Collieribacteriota</taxon>
    </lineage>
</organism>
<accession>A0A0G1HYM7</accession>
<proteinExistence type="predicted"/>
<comment type="caution">
    <text evidence="1">The sequence shown here is derived from an EMBL/GenBank/DDBJ whole genome shotgun (WGS) entry which is preliminary data.</text>
</comment>
<evidence type="ECO:0000313" key="2">
    <source>
        <dbReference type="Proteomes" id="UP000034006"/>
    </source>
</evidence>
<dbReference type="EMBL" id="LCIH01000003">
    <property type="protein sequence ID" value="KKT52256.1"/>
    <property type="molecule type" value="Genomic_DNA"/>
</dbReference>
<dbReference type="STRING" id="1618387.UW44_C0003G0099"/>
<protein>
    <submittedName>
        <fullName evidence="1">Uncharacterized protein</fullName>
    </submittedName>
</protein>
<dbReference type="AlphaFoldDB" id="A0A0G1HYM7"/>
<sequence>MEVIYKKAETNEEIRNWVVLHGGKPATINDPEVVMDKIGLRIDWPGHKDEGMLSSGRAATKDISWDEFFAVIERENLDFEYSEQENIDPTWRYRFVPKYAPASEE</sequence>
<evidence type="ECO:0000313" key="1">
    <source>
        <dbReference type="EMBL" id="KKT52256.1"/>
    </source>
</evidence>